<dbReference type="Pfam" id="PF02212">
    <property type="entry name" value="GED"/>
    <property type="match status" value="1"/>
</dbReference>
<dbReference type="GO" id="GO:0005874">
    <property type="term" value="C:microtubule"/>
    <property type="evidence" value="ECO:0007669"/>
    <property type="project" value="TreeGrafter"/>
</dbReference>
<keyword evidence="2" id="KW-0342">GTP-binding</keyword>
<dbReference type="GO" id="GO:0000266">
    <property type="term" value="P:mitochondrial fission"/>
    <property type="evidence" value="ECO:0007669"/>
    <property type="project" value="TreeGrafter"/>
</dbReference>
<proteinExistence type="predicted"/>
<dbReference type="EMBL" id="KZ825893">
    <property type="protein sequence ID" value="PYH93410.1"/>
    <property type="molecule type" value="Genomic_DNA"/>
</dbReference>
<evidence type="ECO:0000313" key="6">
    <source>
        <dbReference type="Proteomes" id="UP000247810"/>
    </source>
</evidence>
<dbReference type="InterPro" id="IPR001401">
    <property type="entry name" value="Dynamin_GTPase"/>
</dbReference>
<dbReference type="GO" id="GO:0005525">
    <property type="term" value="F:GTP binding"/>
    <property type="evidence" value="ECO:0007669"/>
    <property type="project" value="InterPro"/>
</dbReference>
<dbReference type="AlphaFoldDB" id="A0A319D820"/>
<organism evidence="5 6">
    <name type="scientific">Aspergillus ellipticus CBS 707.79</name>
    <dbReference type="NCBI Taxonomy" id="1448320"/>
    <lineage>
        <taxon>Eukaryota</taxon>
        <taxon>Fungi</taxon>
        <taxon>Dikarya</taxon>
        <taxon>Ascomycota</taxon>
        <taxon>Pezizomycotina</taxon>
        <taxon>Eurotiomycetes</taxon>
        <taxon>Eurotiomycetidae</taxon>
        <taxon>Eurotiales</taxon>
        <taxon>Aspergillaceae</taxon>
        <taxon>Aspergillus</taxon>
        <taxon>Aspergillus subgen. Circumdati</taxon>
    </lineage>
</organism>
<dbReference type="FunFam" id="3.40.50.300:FF:001425">
    <property type="entry name" value="Dynamin GTPase, putative"/>
    <property type="match status" value="1"/>
</dbReference>
<dbReference type="InterPro" id="IPR020850">
    <property type="entry name" value="GED_dom"/>
</dbReference>
<dbReference type="InterPro" id="IPR000375">
    <property type="entry name" value="Dynamin_stalk"/>
</dbReference>
<reference evidence="5 6" key="1">
    <citation type="submission" date="2018-02" db="EMBL/GenBank/DDBJ databases">
        <title>The genomes of Aspergillus section Nigri reveals drivers in fungal speciation.</title>
        <authorList>
            <consortium name="DOE Joint Genome Institute"/>
            <person name="Vesth T.C."/>
            <person name="Nybo J."/>
            <person name="Theobald S."/>
            <person name="Brandl J."/>
            <person name="Frisvad J.C."/>
            <person name="Nielsen K.F."/>
            <person name="Lyhne E.K."/>
            <person name="Kogle M.E."/>
            <person name="Kuo A."/>
            <person name="Riley R."/>
            <person name="Clum A."/>
            <person name="Nolan M."/>
            <person name="Lipzen A."/>
            <person name="Salamov A."/>
            <person name="Henrissat B."/>
            <person name="Wiebenga A."/>
            <person name="De vries R.P."/>
            <person name="Grigoriev I.V."/>
            <person name="Mortensen U.H."/>
            <person name="Andersen M.R."/>
            <person name="Baker S.E."/>
        </authorList>
    </citation>
    <scope>NUCLEOTIDE SEQUENCE [LARGE SCALE GENOMIC DNA]</scope>
    <source>
        <strain evidence="5 6">CBS 707.79</strain>
    </source>
</reference>
<dbReference type="PRINTS" id="PR00195">
    <property type="entry name" value="DYNAMIN"/>
</dbReference>
<evidence type="ECO:0000256" key="1">
    <source>
        <dbReference type="ARBA" id="ARBA00022741"/>
    </source>
</evidence>
<gene>
    <name evidence="5" type="ORF">BO71DRAFT_381529</name>
</gene>
<dbReference type="InterPro" id="IPR027417">
    <property type="entry name" value="P-loop_NTPase"/>
</dbReference>
<dbReference type="InterPro" id="IPR022812">
    <property type="entry name" value="Dynamin"/>
</dbReference>
<evidence type="ECO:0000256" key="2">
    <source>
        <dbReference type="ARBA" id="ARBA00023134"/>
    </source>
</evidence>
<dbReference type="GO" id="GO:0048312">
    <property type="term" value="P:intracellular distribution of mitochondria"/>
    <property type="evidence" value="ECO:0007669"/>
    <property type="project" value="TreeGrafter"/>
</dbReference>
<sequence>MTAQKADESSLLSTSDLLRKIDKLRENNVGQHVPLPQLVVAGDQSSGKSSLLESLTGIPFPRDLELCTRYATQITSRREAETYVDIRILPAPDASEDHKQKLQGFHKTMKDTRDFRAQFPVILKEVNACMGIRSELSSNEGTVFSKDVLRIELCGPSEDYLTVIDVPGIFRDPTSGITTDKDIHLVLEMVKNYIRDKRTVILAVLPSNVDIATQEILKLAGDYDEAGERTLGVLTKPDLLTERSAKIALCSLILGQKRPLKLGYYVARNRGADDNDSFDHTVGEEIFNQDPWNILPRDRIGVKALRVRLGELLNHITQREFPSLRKDISKQIEDCERELSHLGPKCQTEQSQRAFLSKIACQFQDLAVAACDATYSKDYAFEACEFRLLTHVVNISDFFCQNFEKKAHFRSFRPFDPAKSSSEQENPDADYHVWRNSKAWSSLNLEQYSSNEISDRGKAMELEQVISFGMDLEDPQDGIEEWIEQLYLKSRGLDMGSFGGNILSLAFREQTIKWEGMTMEYVSKIIMVIHRFCSMALERVCANKQLCNKIWSHILPALLAKYRAATSQVSFLLAVERSHRPYTLNHYFNENLQKLRVARLTKELNDKARKELKYDSSQRSYAHCGNSVVDLDVIKQIALNQSNMEFITKEIHDVLWSYYKVARKRFVDNVYMQVVDHCLLNRPESPLKVFSQEWVLNLSADELEAIAGESPATKMRRAMLVQKLEELRAAMQILEL</sequence>
<name>A0A319D820_9EURO</name>
<dbReference type="GO" id="GO:0016020">
    <property type="term" value="C:membrane"/>
    <property type="evidence" value="ECO:0007669"/>
    <property type="project" value="TreeGrafter"/>
</dbReference>
<dbReference type="Pfam" id="PF00350">
    <property type="entry name" value="Dynamin_N"/>
    <property type="match status" value="1"/>
</dbReference>
<dbReference type="CDD" id="cd08771">
    <property type="entry name" value="DLP_1"/>
    <property type="match status" value="1"/>
</dbReference>
<dbReference type="GO" id="GO:0006897">
    <property type="term" value="P:endocytosis"/>
    <property type="evidence" value="ECO:0007669"/>
    <property type="project" value="TreeGrafter"/>
</dbReference>
<dbReference type="SMART" id="SM00053">
    <property type="entry name" value="DYNc"/>
    <property type="match status" value="1"/>
</dbReference>
<dbReference type="VEuPathDB" id="FungiDB:BO71DRAFT_381529"/>
<accession>A0A319D820</accession>
<dbReference type="PROSITE" id="PS51388">
    <property type="entry name" value="GED"/>
    <property type="match status" value="1"/>
</dbReference>
<dbReference type="Gene3D" id="3.40.50.300">
    <property type="entry name" value="P-loop containing nucleotide triphosphate hydrolases"/>
    <property type="match status" value="1"/>
</dbReference>
<dbReference type="Pfam" id="PF01031">
    <property type="entry name" value="Dynamin_M"/>
    <property type="match status" value="1"/>
</dbReference>
<dbReference type="InterPro" id="IPR030381">
    <property type="entry name" value="G_DYNAMIN_dom"/>
</dbReference>
<dbReference type="STRING" id="1448320.A0A319D820"/>
<dbReference type="InterPro" id="IPR045063">
    <property type="entry name" value="Dynamin_N"/>
</dbReference>
<dbReference type="Gene3D" id="1.20.120.1240">
    <property type="entry name" value="Dynamin, middle domain"/>
    <property type="match status" value="1"/>
</dbReference>
<feature type="domain" description="GED" evidence="3">
    <location>
        <begin position="648"/>
        <end position="736"/>
    </location>
</feature>
<dbReference type="GO" id="GO:0016559">
    <property type="term" value="P:peroxisome fission"/>
    <property type="evidence" value="ECO:0007669"/>
    <property type="project" value="TreeGrafter"/>
</dbReference>
<dbReference type="OrthoDB" id="415706at2759"/>
<dbReference type="PROSITE" id="PS51718">
    <property type="entry name" value="G_DYNAMIN_2"/>
    <property type="match status" value="1"/>
</dbReference>
<dbReference type="PANTHER" id="PTHR11566:SF215">
    <property type="entry name" value="DYNAMIN GTPASE"/>
    <property type="match status" value="1"/>
</dbReference>
<protein>
    <submittedName>
        <fullName evidence="5">Interferon-induced GTP-binding protein Mx2</fullName>
    </submittedName>
</protein>
<evidence type="ECO:0000259" key="4">
    <source>
        <dbReference type="PROSITE" id="PS51718"/>
    </source>
</evidence>
<evidence type="ECO:0000313" key="5">
    <source>
        <dbReference type="EMBL" id="PYH93410.1"/>
    </source>
</evidence>
<keyword evidence="6" id="KW-1185">Reference proteome</keyword>
<dbReference type="PANTHER" id="PTHR11566">
    <property type="entry name" value="DYNAMIN"/>
    <property type="match status" value="1"/>
</dbReference>
<dbReference type="GO" id="GO:0005739">
    <property type="term" value="C:mitochondrion"/>
    <property type="evidence" value="ECO:0007669"/>
    <property type="project" value="TreeGrafter"/>
</dbReference>
<evidence type="ECO:0000259" key="3">
    <source>
        <dbReference type="PROSITE" id="PS51388"/>
    </source>
</evidence>
<keyword evidence="1" id="KW-0547">Nucleotide-binding</keyword>
<dbReference type="Proteomes" id="UP000247810">
    <property type="component" value="Unassembled WGS sequence"/>
</dbReference>
<dbReference type="InterPro" id="IPR003130">
    <property type="entry name" value="GED"/>
</dbReference>
<dbReference type="GO" id="GO:0008017">
    <property type="term" value="F:microtubule binding"/>
    <property type="evidence" value="ECO:0007669"/>
    <property type="project" value="TreeGrafter"/>
</dbReference>
<dbReference type="SUPFAM" id="SSF52540">
    <property type="entry name" value="P-loop containing nucleoside triphosphate hydrolases"/>
    <property type="match status" value="1"/>
</dbReference>
<dbReference type="GO" id="GO:0003924">
    <property type="term" value="F:GTPase activity"/>
    <property type="evidence" value="ECO:0007669"/>
    <property type="project" value="InterPro"/>
</dbReference>
<feature type="domain" description="Dynamin-type G" evidence="4">
    <location>
        <begin position="32"/>
        <end position="322"/>
    </location>
</feature>